<accession>A0ACA9MVE0</accession>
<evidence type="ECO:0000313" key="2">
    <source>
        <dbReference type="Proteomes" id="UP000789702"/>
    </source>
</evidence>
<keyword evidence="2" id="KW-1185">Reference proteome</keyword>
<gene>
    <name evidence="1" type="ORF">DHETER_LOCUS7848</name>
</gene>
<proteinExistence type="predicted"/>
<reference evidence="1" key="1">
    <citation type="submission" date="2021-06" db="EMBL/GenBank/DDBJ databases">
        <authorList>
            <person name="Kallberg Y."/>
            <person name="Tangrot J."/>
            <person name="Rosling A."/>
        </authorList>
    </citation>
    <scope>NUCLEOTIDE SEQUENCE</scope>
    <source>
        <strain evidence="1">IL203A</strain>
    </source>
</reference>
<organism evidence="1 2">
    <name type="scientific">Dentiscutata heterogama</name>
    <dbReference type="NCBI Taxonomy" id="1316150"/>
    <lineage>
        <taxon>Eukaryota</taxon>
        <taxon>Fungi</taxon>
        <taxon>Fungi incertae sedis</taxon>
        <taxon>Mucoromycota</taxon>
        <taxon>Glomeromycotina</taxon>
        <taxon>Glomeromycetes</taxon>
        <taxon>Diversisporales</taxon>
        <taxon>Gigasporaceae</taxon>
        <taxon>Dentiscutata</taxon>
    </lineage>
</organism>
<protein>
    <submittedName>
        <fullName evidence="1">3233_t:CDS:1</fullName>
    </submittedName>
</protein>
<name>A0ACA9MVE0_9GLOM</name>
<evidence type="ECO:0000313" key="1">
    <source>
        <dbReference type="EMBL" id="CAG8616612.1"/>
    </source>
</evidence>
<dbReference type="Proteomes" id="UP000789702">
    <property type="component" value="Unassembled WGS sequence"/>
</dbReference>
<dbReference type="EMBL" id="CAJVPU010011658">
    <property type="protein sequence ID" value="CAG8616612.1"/>
    <property type="molecule type" value="Genomic_DNA"/>
</dbReference>
<comment type="caution">
    <text evidence="1">The sequence shown here is derived from an EMBL/GenBank/DDBJ whole genome shotgun (WGS) entry which is preliminary data.</text>
</comment>
<sequence length="92" mass="10883">MQFKAKGNLFLIAWRRRSSHEYNYLELRYHFGGGFSLEFQTSKTLHPLLRGYLKDVPESIKCYDITNTEIFCEENLVAHSGSQFQVYFPQKI</sequence>